<accession>A0ABU2B3W6</accession>
<gene>
    <name evidence="4" type="ORF">J2S62_002198</name>
</gene>
<reference evidence="4 5" key="1">
    <citation type="submission" date="2023-07" db="EMBL/GenBank/DDBJ databases">
        <title>Sequencing the genomes of 1000 actinobacteria strains.</title>
        <authorList>
            <person name="Klenk H.-P."/>
        </authorList>
    </citation>
    <scope>NUCLEOTIDE SEQUENCE [LARGE SCALE GENOMIC DNA]</scope>
    <source>
        <strain evidence="4 5">DSM 22966</strain>
    </source>
</reference>
<evidence type="ECO:0000256" key="2">
    <source>
        <dbReference type="RuleBase" id="RU000363"/>
    </source>
</evidence>
<dbReference type="Proteomes" id="UP001183794">
    <property type="component" value="Unassembled WGS sequence"/>
</dbReference>
<dbReference type="PRINTS" id="PR00081">
    <property type="entry name" value="GDHRDH"/>
</dbReference>
<feature type="region of interest" description="Disordered" evidence="3">
    <location>
        <begin position="189"/>
        <end position="210"/>
    </location>
</feature>
<dbReference type="PROSITE" id="PS00061">
    <property type="entry name" value="ADH_SHORT"/>
    <property type="match status" value="1"/>
</dbReference>
<dbReference type="EMBL" id="JAVDYJ010000001">
    <property type="protein sequence ID" value="MDR7347941.1"/>
    <property type="molecule type" value="Genomic_DNA"/>
</dbReference>
<dbReference type="InterPro" id="IPR047686">
    <property type="entry name" value="BenD"/>
</dbReference>
<keyword evidence="4" id="KW-0560">Oxidoreductase</keyword>
<evidence type="ECO:0000313" key="4">
    <source>
        <dbReference type="EMBL" id="MDR7347941.1"/>
    </source>
</evidence>
<evidence type="ECO:0000256" key="3">
    <source>
        <dbReference type="SAM" id="MobiDB-lite"/>
    </source>
</evidence>
<protein>
    <submittedName>
        <fullName evidence="4">Dihydroxycyclohexadiene carboxylate dehydrogenase</fullName>
        <ecNumber evidence="4">1.3.1.-</ecNumber>
        <ecNumber evidence="4">1.3.1.25</ecNumber>
    </submittedName>
</protein>
<dbReference type="PANTHER" id="PTHR42760">
    <property type="entry name" value="SHORT-CHAIN DEHYDROGENASES/REDUCTASES FAMILY MEMBER"/>
    <property type="match status" value="1"/>
</dbReference>
<dbReference type="Pfam" id="PF00106">
    <property type="entry name" value="adh_short"/>
    <property type="match status" value="1"/>
</dbReference>
<dbReference type="SUPFAM" id="SSF51735">
    <property type="entry name" value="NAD(P)-binding Rossmann-fold domains"/>
    <property type="match status" value="1"/>
</dbReference>
<dbReference type="EC" id="1.3.1.25" evidence="4"/>
<dbReference type="NCBIfam" id="NF040811">
    <property type="entry name" value="BenD"/>
    <property type="match status" value="1"/>
</dbReference>
<comment type="caution">
    <text evidence="4">The sequence shown here is derived from an EMBL/GenBank/DDBJ whole genome shotgun (WGS) entry which is preliminary data.</text>
</comment>
<dbReference type="PANTHER" id="PTHR42760:SF123">
    <property type="entry name" value="OXIDOREDUCTASE"/>
    <property type="match status" value="1"/>
</dbReference>
<dbReference type="Gene3D" id="3.40.50.720">
    <property type="entry name" value="NAD(P)-binding Rossmann-like Domain"/>
    <property type="match status" value="1"/>
</dbReference>
<evidence type="ECO:0000256" key="1">
    <source>
        <dbReference type="ARBA" id="ARBA00006484"/>
    </source>
</evidence>
<organism evidence="4 5">
    <name type="scientific">Enteractinococcus fodinae</name>
    <dbReference type="NCBI Taxonomy" id="684663"/>
    <lineage>
        <taxon>Bacteria</taxon>
        <taxon>Bacillati</taxon>
        <taxon>Actinomycetota</taxon>
        <taxon>Actinomycetes</taxon>
        <taxon>Micrococcales</taxon>
        <taxon>Micrococcaceae</taxon>
    </lineage>
</organism>
<dbReference type="InterPro" id="IPR020904">
    <property type="entry name" value="Sc_DH/Rdtase_CS"/>
</dbReference>
<proteinExistence type="inferred from homology"/>
<comment type="similarity">
    <text evidence="1 2">Belongs to the short-chain dehydrogenases/reductases (SDR) family.</text>
</comment>
<keyword evidence="5" id="KW-1185">Reference proteome</keyword>
<sequence>MAQKDRFTDKVVIVTGAAQGIGELLARSLVEEGAKVVVADKSPLVNDLAQEISDGDGQALAVVQDLELFEGAQAVAEAAIAEYGRIDILFNNVGGTIWTRPYEHYEPQHIEDEINRSLFPTLWCSRAVLPQMLEQEAGVIVNVSSIATRSINRVPYAAAKGGVNAMTKSLAFELGDRGVRVLSVAVGGTEAPPRRVPRNPEGNPSDLSEQDQKWYQEIVDQTTDTTTLGRYGTLEEMVAPLLFAASDEASYMTGSVIPVGGGDQG</sequence>
<dbReference type="InterPro" id="IPR036291">
    <property type="entry name" value="NAD(P)-bd_dom_sf"/>
</dbReference>
<dbReference type="NCBIfam" id="NF009463">
    <property type="entry name" value="PRK12823.1"/>
    <property type="match status" value="1"/>
</dbReference>
<dbReference type="GO" id="GO:0047116">
    <property type="term" value="F:1,6-dihydroxycyclohexa-2,4-diene-1-carboxylate dehydrogenase activity"/>
    <property type="evidence" value="ECO:0007669"/>
    <property type="project" value="UniProtKB-EC"/>
</dbReference>
<dbReference type="RefSeq" id="WP_310174671.1">
    <property type="nucleotide sequence ID" value="NZ_BAABHE010000002.1"/>
</dbReference>
<dbReference type="InterPro" id="IPR002347">
    <property type="entry name" value="SDR_fam"/>
</dbReference>
<dbReference type="EC" id="1.3.1.-" evidence="4"/>
<name>A0ABU2B3W6_9MICC</name>
<evidence type="ECO:0000313" key="5">
    <source>
        <dbReference type="Proteomes" id="UP001183794"/>
    </source>
</evidence>
<dbReference type="PRINTS" id="PR00080">
    <property type="entry name" value="SDRFAMILY"/>
</dbReference>